<evidence type="ECO:0000313" key="2">
    <source>
        <dbReference type="EMBL" id="MSU07397.1"/>
    </source>
</evidence>
<feature type="transmembrane region" description="Helical" evidence="1">
    <location>
        <begin position="58"/>
        <end position="86"/>
    </location>
</feature>
<sequence>MSVLSKSYGTLVLYVVIGAILGGLLGELLSGVDALSSLMPYLKNPYPVINVVPSVIDIYVISLTVGFSFSPNLMSIIGVVIAVWIFRHT</sequence>
<organism evidence="2 3">
    <name type="scientific">Anaerovibrio slackiae</name>
    <dbReference type="NCBI Taxonomy" id="2652309"/>
    <lineage>
        <taxon>Bacteria</taxon>
        <taxon>Bacillati</taxon>
        <taxon>Bacillota</taxon>
        <taxon>Negativicutes</taxon>
        <taxon>Selenomonadales</taxon>
        <taxon>Selenomonadaceae</taxon>
        <taxon>Anaerovibrio</taxon>
    </lineage>
</organism>
<keyword evidence="1" id="KW-1133">Transmembrane helix</keyword>
<reference evidence="2 3" key="1">
    <citation type="submission" date="2019-08" db="EMBL/GenBank/DDBJ databases">
        <title>In-depth cultivation of the pig gut microbiome towards novel bacterial diversity and tailored functional studies.</title>
        <authorList>
            <person name="Wylensek D."/>
            <person name="Hitch T.C.A."/>
            <person name="Clavel T."/>
        </authorList>
    </citation>
    <scope>NUCLEOTIDE SEQUENCE [LARGE SCALE GENOMIC DNA]</scope>
    <source>
        <strain evidence="2 3">WCA-693-APC-5D-A</strain>
    </source>
</reference>
<evidence type="ECO:0000313" key="3">
    <source>
        <dbReference type="Proteomes" id="UP000433181"/>
    </source>
</evidence>
<gene>
    <name evidence="2" type="ORF">FYJ84_00060</name>
</gene>
<dbReference type="EMBL" id="VUNR01000001">
    <property type="protein sequence ID" value="MSU07397.1"/>
    <property type="molecule type" value="Genomic_DNA"/>
</dbReference>
<proteinExistence type="predicted"/>
<dbReference type="AlphaFoldDB" id="A0A6I2U9H2"/>
<evidence type="ECO:0000256" key="1">
    <source>
        <dbReference type="SAM" id="Phobius"/>
    </source>
</evidence>
<feature type="transmembrane region" description="Helical" evidence="1">
    <location>
        <begin position="12"/>
        <end position="38"/>
    </location>
</feature>
<dbReference type="InterPro" id="IPR025470">
    <property type="entry name" value="DUF4321"/>
</dbReference>
<keyword evidence="3" id="KW-1185">Reference proteome</keyword>
<keyword evidence="1" id="KW-0812">Transmembrane</keyword>
<name>A0A6I2U9H2_9FIRM</name>
<protein>
    <submittedName>
        <fullName evidence="2">DUF4321 domain-containing protein</fullName>
    </submittedName>
</protein>
<dbReference type="RefSeq" id="WP_277006743.1">
    <property type="nucleotide sequence ID" value="NZ_JAQXJM010000032.1"/>
</dbReference>
<dbReference type="Proteomes" id="UP000433181">
    <property type="component" value="Unassembled WGS sequence"/>
</dbReference>
<accession>A0A6I2U9H2</accession>
<dbReference type="Pfam" id="PF14209">
    <property type="entry name" value="DUF4321"/>
    <property type="match status" value="1"/>
</dbReference>
<dbReference type="GeneID" id="96777302"/>
<comment type="caution">
    <text evidence="2">The sequence shown here is derived from an EMBL/GenBank/DDBJ whole genome shotgun (WGS) entry which is preliminary data.</text>
</comment>
<keyword evidence="1" id="KW-0472">Membrane</keyword>